<proteinExistence type="inferred from homology"/>
<comment type="similarity">
    <text evidence="1">Belongs to the short-chain dehydrogenases/reductases (SDR) family.</text>
</comment>
<accession>A0ABY4ZRW2</accession>
<sequence length="99" mass="10430">MGQLEGRIAIVTGSDCGIGQGIAEELARERADVAITYLHDEASADETRHRVEACGRRAFVTRLDQADEASVTALFDGVAEALGAPDIDGGLETNWGQDG</sequence>
<keyword evidence="4" id="KW-1185">Reference proteome</keyword>
<reference evidence="3 4" key="1">
    <citation type="submission" date="2022-04" db="EMBL/GenBank/DDBJ databases">
        <title>Genome sequence of soybean root-associated Caulobacter segnis RL271.</title>
        <authorList>
            <person name="Longley R."/>
            <person name="Bonito G."/>
            <person name="Trigodet F."/>
            <person name="Crosson S."/>
            <person name="Fiebig A."/>
        </authorList>
    </citation>
    <scope>NUCLEOTIDE SEQUENCE [LARGE SCALE GENOMIC DNA]</scope>
    <source>
        <strain evidence="3 4">RL271</strain>
    </source>
</reference>
<name>A0ABY4ZRW2_9CAUL</name>
<gene>
    <name evidence="3" type="ORF">MZV50_22275</name>
</gene>
<evidence type="ECO:0000313" key="3">
    <source>
        <dbReference type="EMBL" id="USQ95245.1"/>
    </source>
</evidence>
<evidence type="ECO:0000256" key="2">
    <source>
        <dbReference type="ARBA" id="ARBA00023002"/>
    </source>
</evidence>
<dbReference type="EMBL" id="CP096040">
    <property type="protein sequence ID" value="USQ95245.1"/>
    <property type="molecule type" value="Genomic_DNA"/>
</dbReference>
<dbReference type="SUPFAM" id="SSF51735">
    <property type="entry name" value="NAD(P)-binding Rossmann-fold domains"/>
    <property type="match status" value="1"/>
</dbReference>
<dbReference type="PANTHER" id="PTHR48107:SF16">
    <property type="entry name" value="NADPH-DEPENDENT ALDEHYDE REDUCTASE 1, CHLOROPLASTIC"/>
    <property type="match status" value="1"/>
</dbReference>
<dbReference type="Pfam" id="PF00106">
    <property type="entry name" value="adh_short"/>
    <property type="match status" value="1"/>
</dbReference>
<dbReference type="InterPro" id="IPR002347">
    <property type="entry name" value="SDR_fam"/>
</dbReference>
<dbReference type="InterPro" id="IPR036291">
    <property type="entry name" value="NAD(P)-bd_dom_sf"/>
</dbReference>
<keyword evidence="2" id="KW-0560">Oxidoreductase</keyword>
<evidence type="ECO:0000313" key="4">
    <source>
        <dbReference type="Proteomes" id="UP001057520"/>
    </source>
</evidence>
<dbReference type="Gene3D" id="3.40.50.720">
    <property type="entry name" value="NAD(P)-binding Rossmann-like Domain"/>
    <property type="match status" value="1"/>
</dbReference>
<protein>
    <submittedName>
        <fullName evidence="3">SDR family NAD(P)-dependent oxidoreductase</fullName>
    </submittedName>
</protein>
<evidence type="ECO:0000256" key="1">
    <source>
        <dbReference type="ARBA" id="ARBA00006484"/>
    </source>
</evidence>
<dbReference type="PANTHER" id="PTHR48107">
    <property type="entry name" value="NADPH-DEPENDENT ALDEHYDE REDUCTASE-LIKE PROTEIN, CHLOROPLASTIC-RELATED"/>
    <property type="match status" value="1"/>
</dbReference>
<dbReference type="Proteomes" id="UP001057520">
    <property type="component" value="Chromosome"/>
</dbReference>
<organism evidence="3 4">
    <name type="scientific">Caulobacter segnis</name>
    <dbReference type="NCBI Taxonomy" id="88688"/>
    <lineage>
        <taxon>Bacteria</taxon>
        <taxon>Pseudomonadati</taxon>
        <taxon>Pseudomonadota</taxon>
        <taxon>Alphaproteobacteria</taxon>
        <taxon>Caulobacterales</taxon>
        <taxon>Caulobacteraceae</taxon>
        <taxon>Caulobacter</taxon>
    </lineage>
</organism>